<keyword evidence="4" id="KW-1185">Reference proteome</keyword>
<dbReference type="InterPro" id="IPR015590">
    <property type="entry name" value="Aldehyde_DH_dom"/>
</dbReference>
<gene>
    <name evidence="3" type="ORF">FHX73_112772</name>
</gene>
<name>A0A561UHV3_9ACTN</name>
<organism evidence="3 4">
    <name type="scientific">Kitasatospora viridis</name>
    <dbReference type="NCBI Taxonomy" id="281105"/>
    <lineage>
        <taxon>Bacteria</taxon>
        <taxon>Bacillati</taxon>
        <taxon>Actinomycetota</taxon>
        <taxon>Actinomycetes</taxon>
        <taxon>Kitasatosporales</taxon>
        <taxon>Streptomycetaceae</taxon>
        <taxon>Kitasatospora</taxon>
    </lineage>
</organism>
<dbReference type="InterPro" id="IPR016162">
    <property type="entry name" value="Ald_DH_N"/>
</dbReference>
<dbReference type="GO" id="GO:0016620">
    <property type="term" value="F:oxidoreductase activity, acting on the aldehyde or oxo group of donors, NAD or NADP as acceptor"/>
    <property type="evidence" value="ECO:0007669"/>
    <property type="project" value="InterPro"/>
</dbReference>
<evidence type="ECO:0000313" key="3">
    <source>
        <dbReference type="EMBL" id="TWF98942.1"/>
    </source>
</evidence>
<dbReference type="EMBL" id="VIWT01000001">
    <property type="protein sequence ID" value="TWF98942.1"/>
    <property type="molecule type" value="Genomic_DNA"/>
</dbReference>
<dbReference type="Gene3D" id="3.40.309.10">
    <property type="entry name" value="Aldehyde Dehydrogenase, Chain A, domain 2"/>
    <property type="match status" value="1"/>
</dbReference>
<dbReference type="Pfam" id="PF00171">
    <property type="entry name" value="Aldedh"/>
    <property type="match status" value="1"/>
</dbReference>
<dbReference type="InterPro" id="IPR016161">
    <property type="entry name" value="Ald_DH/histidinol_DH"/>
</dbReference>
<dbReference type="OrthoDB" id="229416at2"/>
<accession>A0A561UHV3</accession>
<evidence type="ECO:0000259" key="2">
    <source>
        <dbReference type="Pfam" id="PF00171"/>
    </source>
</evidence>
<feature type="domain" description="Aldehyde dehydrogenase" evidence="2">
    <location>
        <begin position="151"/>
        <end position="332"/>
    </location>
</feature>
<reference evidence="3 4" key="1">
    <citation type="submission" date="2019-06" db="EMBL/GenBank/DDBJ databases">
        <title>Sequencing the genomes of 1000 actinobacteria strains.</title>
        <authorList>
            <person name="Klenk H.-P."/>
        </authorList>
    </citation>
    <scope>NUCLEOTIDE SEQUENCE [LARGE SCALE GENOMIC DNA]</scope>
    <source>
        <strain evidence="3 4">DSM 44826</strain>
    </source>
</reference>
<dbReference type="Gene3D" id="3.40.605.10">
    <property type="entry name" value="Aldehyde Dehydrogenase, Chain A, domain 1"/>
    <property type="match status" value="1"/>
</dbReference>
<dbReference type="InterPro" id="IPR016163">
    <property type="entry name" value="Ald_DH_C"/>
</dbReference>
<dbReference type="SUPFAM" id="SSF53720">
    <property type="entry name" value="ALDH-like"/>
    <property type="match status" value="1"/>
</dbReference>
<proteinExistence type="predicted"/>
<protein>
    <submittedName>
        <fullName evidence="3">Aldehyde dehydrogenase family protein</fullName>
    </submittedName>
</protein>
<evidence type="ECO:0000313" key="4">
    <source>
        <dbReference type="Proteomes" id="UP000317940"/>
    </source>
</evidence>
<dbReference type="Proteomes" id="UP000317940">
    <property type="component" value="Unassembled WGS sequence"/>
</dbReference>
<sequence>MNPTAPAPGAAPLPLLRRGEWTVSQDSAPTAAGLPAVSLAPEVLVRSDARRLRGRTAALPDREGRAAIVRAAWRRFTGGTVRCGGLGPQGPEEFAATLWAGAGLPAALVERWQGMLTDRLDAIVTEPEAPRTAAGRPPLTLVSLPGNTFTCLESVLRAAAAGSALWVRPSTREPFSALRLVAALVEEGWPAELIGCYPTARPVLRALVEVTDRQVLYGGAEVAAEFGDRATATVHGPLRVRAVVAAGAEPASAARQLLELVAGDAGRFCTTVRSILCLDDPEPVAVRLGELLDGIRLAPADPAWPLAASRDAEGAARTAEHVERRIGPADRRFTRRPLLSTAADGSRYLAPTLVGVEPRSGTHPLLGFEPPFPFATVLRATPEQAAALAADGGVTHHIVNHPIGSQR</sequence>
<evidence type="ECO:0000256" key="1">
    <source>
        <dbReference type="ARBA" id="ARBA00023002"/>
    </source>
</evidence>
<dbReference type="AlphaFoldDB" id="A0A561UHV3"/>
<comment type="caution">
    <text evidence="3">The sequence shown here is derived from an EMBL/GenBank/DDBJ whole genome shotgun (WGS) entry which is preliminary data.</text>
</comment>
<keyword evidence="1" id="KW-0560">Oxidoreductase</keyword>
<dbReference type="RefSeq" id="WP_145905293.1">
    <property type="nucleotide sequence ID" value="NZ_BAAAMZ010000011.1"/>
</dbReference>